<dbReference type="OrthoDB" id="5086500at2759"/>
<dbReference type="PANTHER" id="PTHR48187">
    <property type="entry name" value="LD21810P"/>
    <property type="match status" value="1"/>
</dbReference>
<dbReference type="Gene3D" id="3.40.50.1820">
    <property type="entry name" value="alpha/beta hydrolase"/>
    <property type="match status" value="1"/>
</dbReference>
<comment type="caution">
    <text evidence="2">The sequence shown here is derived from an EMBL/GenBank/DDBJ whole genome shotgun (WGS) entry which is preliminary data.</text>
</comment>
<dbReference type="InterPro" id="IPR000073">
    <property type="entry name" value="AB_hydrolase_1"/>
</dbReference>
<reference evidence="2" key="1">
    <citation type="submission" date="2020-10" db="EMBL/GenBank/DDBJ databases">
        <authorList>
            <person name="Kikuchi T."/>
        </authorList>
    </citation>
    <scope>NUCLEOTIDE SEQUENCE</scope>
    <source>
        <strain evidence="2">NKZ352</strain>
    </source>
</reference>
<proteinExistence type="predicted"/>
<protein>
    <recommendedName>
        <fullName evidence="1">AB hydrolase-1 domain-containing protein</fullName>
    </recommendedName>
</protein>
<keyword evidence="3" id="KW-1185">Reference proteome</keyword>
<evidence type="ECO:0000313" key="2">
    <source>
        <dbReference type="EMBL" id="CAD6190649.1"/>
    </source>
</evidence>
<sequence>MFGRTFVRTGEGHEVTEFAINTSYCPSGKGHEVGHQHIPQWRGSRISTSTPCCPNGKMHEVLHQHFVLPQWRGARNMGNAKEKMNANISASPILIHFITQQIGSQWSEGSLVVLFSVFSTMARYVVSSVAVPAVFGAYYKYRHGHPNPVNITSIEEAVEALNSYKKSLDAVRFVEQYKDKAYLPKLHPIAYGVLARNGSSICSQLPVSSCLIKNGSFEDTLRLFDLGDDWEFALGWLNRVACPEEELNCAEDWLVRRPSQVERLRRLVQLLLLKSEKYNENHFLNVDLVSLLFNMHKEFSETHKDISVLVLKVLANVVRDNRQFAQATLTSEWLPLLSGLTRSGSRVIDRLLAHKIIQNCLYSMGALDYYLPSDLYELHVSENEPMIDIVMIHGLRGSVEYTWRPKGTGLDDLTACWPKDWLPLDVEQPFRILALDYPSYLIQLRGPMDTLQSRSQRFHDQLIAAGLGKRPIVFIGHSMGGLLTKKLLLDFKEEISSKTVGVLFIATPHRGSPVASWAYSVFFPTADVLFLHQANQMNKKLNEEFAPISEKIPLIVSMLEMKESVVLGNSTAMVVPLDSALFGRGAVYQIDESHYNMCKPESRTSAIYSVIISFLNDAVRHVLKQEQKIEIAEDFDHLAGFADTESF</sequence>
<dbReference type="PANTHER" id="PTHR48187:SF2">
    <property type="entry name" value="LD21810P"/>
    <property type="match status" value="1"/>
</dbReference>
<organism evidence="2 3">
    <name type="scientific">Caenorhabditis auriculariae</name>
    <dbReference type="NCBI Taxonomy" id="2777116"/>
    <lineage>
        <taxon>Eukaryota</taxon>
        <taxon>Metazoa</taxon>
        <taxon>Ecdysozoa</taxon>
        <taxon>Nematoda</taxon>
        <taxon>Chromadorea</taxon>
        <taxon>Rhabditida</taxon>
        <taxon>Rhabditina</taxon>
        <taxon>Rhabditomorpha</taxon>
        <taxon>Rhabditoidea</taxon>
        <taxon>Rhabditidae</taxon>
        <taxon>Peloderinae</taxon>
        <taxon>Caenorhabditis</taxon>
    </lineage>
</organism>
<dbReference type="AlphaFoldDB" id="A0A8S1H4J7"/>
<accession>A0A8S1H4J7</accession>
<dbReference type="Proteomes" id="UP000835052">
    <property type="component" value="Unassembled WGS sequence"/>
</dbReference>
<dbReference type="EMBL" id="CAJGYM010000016">
    <property type="protein sequence ID" value="CAD6190649.1"/>
    <property type="molecule type" value="Genomic_DNA"/>
</dbReference>
<evidence type="ECO:0000259" key="1">
    <source>
        <dbReference type="Pfam" id="PF12697"/>
    </source>
</evidence>
<dbReference type="InterPro" id="IPR029058">
    <property type="entry name" value="AB_hydrolase_fold"/>
</dbReference>
<dbReference type="Pfam" id="PF12697">
    <property type="entry name" value="Abhydrolase_6"/>
    <property type="match status" value="1"/>
</dbReference>
<dbReference type="SUPFAM" id="SSF53474">
    <property type="entry name" value="alpha/beta-Hydrolases"/>
    <property type="match status" value="1"/>
</dbReference>
<feature type="domain" description="AB hydrolase-1" evidence="1">
    <location>
        <begin position="389"/>
        <end position="520"/>
    </location>
</feature>
<evidence type="ECO:0000313" key="3">
    <source>
        <dbReference type="Proteomes" id="UP000835052"/>
    </source>
</evidence>
<name>A0A8S1H4J7_9PELO</name>
<gene>
    <name evidence="2" type="ORF">CAUJ_LOCUS6568</name>
</gene>